<protein>
    <submittedName>
        <fullName evidence="1">Putative nucleoside-diphosphate-sugar epimerase</fullName>
    </submittedName>
</protein>
<evidence type="ECO:0000313" key="2">
    <source>
        <dbReference type="Proteomes" id="UP000269208"/>
    </source>
</evidence>
<proteinExistence type="predicted"/>
<dbReference type="InterPro" id="IPR036291">
    <property type="entry name" value="NAD(P)-bd_dom_sf"/>
</dbReference>
<dbReference type="EMBL" id="LR134190">
    <property type="protein sequence ID" value="VEB53727.1"/>
    <property type="molecule type" value="Genomic_DNA"/>
</dbReference>
<reference evidence="1 2" key="1">
    <citation type="submission" date="2018-12" db="EMBL/GenBank/DDBJ databases">
        <authorList>
            <consortium name="Pathogen Informatics"/>
        </authorList>
    </citation>
    <scope>NUCLEOTIDE SEQUENCE [LARGE SCALE GENOMIC DNA]</scope>
    <source>
        <strain evidence="1 2">NCTC6754</strain>
    </source>
</reference>
<name>A0A447TUX4_SALET</name>
<accession>A0A447TUX4</accession>
<gene>
    <name evidence="1" type="primary">yraR_1</name>
    <name evidence="1" type="ORF">NCTC6754_02917</name>
</gene>
<sequence length="45" mass="4884">MSQVLITGATGLVGGHLLRMLNQHAAGERYRRADASPADGYCRRL</sequence>
<dbReference type="AlphaFoldDB" id="A0A447TUX4"/>
<dbReference type="SUPFAM" id="SSF51735">
    <property type="entry name" value="NAD(P)-binding Rossmann-fold domains"/>
    <property type="match status" value="1"/>
</dbReference>
<dbReference type="Proteomes" id="UP000269208">
    <property type="component" value="Chromosome"/>
</dbReference>
<dbReference type="Gene3D" id="3.40.50.720">
    <property type="entry name" value="NAD(P)-binding Rossmann-like Domain"/>
    <property type="match status" value="1"/>
</dbReference>
<organism evidence="1 2">
    <name type="scientific">Salmonella enterica I</name>
    <dbReference type="NCBI Taxonomy" id="59201"/>
    <lineage>
        <taxon>Bacteria</taxon>
        <taxon>Pseudomonadati</taxon>
        <taxon>Pseudomonadota</taxon>
        <taxon>Gammaproteobacteria</taxon>
        <taxon>Enterobacterales</taxon>
        <taxon>Enterobacteriaceae</taxon>
        <taxon>Salmonella</taxon>
    </lineage>
</organism>
<evidence type="ECO:0000313" key="1">
    <source>
        <dbReference type="EMBL" id="VEB53727.1"/>
    </source>
</evidence>